<feature type="non-terminal residue" evidence="2">
    <location>
        <position position="102"/>
    </location>
</feature>
<evidence type="ECO:0000313" key="2">
    <source>
        <dbReference type="EMBL" id="CAE8681870.1"/>
    </source>
</evidence>
<organism evidence="2 3">
    <name type="scientific">Polarella glacialis</name>
    <name type="common">Dinoflagellate</name>
    <dbReference type="NCBI Taxonomy" id="89957"/>
    <lineage>
        <taxon>Eukaryota</taxon>
        <taxon>Sar</taxon>
        <taxon>Alveolata</taxon>
        <taxon>Dinophyceae</taxon>
        <taxon>Suessiales</taxon>
        <taxon>Suessiaceae</taxon>
        <taxon>Polarella</taxon>
    </lineage>
</organism>
<sequence length="102" mass="10818">VSRPALLDAILQAEYSGVGWNSNSASAASAASEKKTRPPRRGAKLALATADLDDVGDEDDREGFAGFYDDDEELVSDDDDDSSLGGKNRFGLQFEHVVPEGA</sequence>
<accession>A0A813JRR2</accession>
<feature type="region of interest" description="Disordered" evidence="1">
    <location>
        <begin position="21"/>
        <end position="88"/>
    </location>
</feature>
<feature type="compositionally biased region" description="Low complexity" evidence="1">
    <location>
        <begin position="21"/>
        <end position="31"/>
    </location>
</feature>
<evidence type="ECO:0000256" key="1">
    <source>
        <dbReference type="SAM" id="MobiDB-lite"/>
    </source>
</evidence>
<dbReference type="Proteomes" id="UP000626109">
    <property type="component" value="Unassembled WGS sequence"/>
</dbReference>
<dbReference type="EMBL" id="CAJNNW010026001">
    <property type="protein sequence ID" value="CAE8681870.1"/>
    <property type="molecule type" value="Genomic_DNA"/>
</dbReference>
<name>A0A813JRR2_POLGL</name>
<proteinExistence type="predicted"/>
<reference evidence="2" key="1">
    <citation type="submission" date="2021-02" db="EMBL/GenBank/DDBJ databases">
        <authorList>
            <person name="Dougan E. K."/>
            <person name="Rhodes N."/>
            <person name="Thang M."/>
            <person name="Chan C."/>
        </authorList>
    </citation>
    <scope>NUCLEOTIDE SEQUENCE</scope>
</reference>
<feature type="compositionally biased region" description="Acidic residues" evidence="1">
    <location>
        <begin position="51"/>
        <end position="61"/>
    </location>
</feature>
<evidence type="ECO:0000313" key="3">
    <source>
        <dbReference type="Proteomes" id="UP000626109"/>
    </source>
</evidence>
<comment type="caution">
    <text evidence="2">The sequence shown here is derived from an EMBL/GenBank/DDBJ whole genome shotgun (WGS) entry which is preliminary data.</text>
</comment>
<feature type="compositionally biased region" description="Acidic residues" evidence="1">
    <location>
        <begin position="68"/>
        <end position="82"/>
    </location>
</feature>
<dbReference type="AlphaFoldDB" id="A0A813JRR2"/>
<protein>
    <submittedName>
        <fullName evidence="2">Uncharacterized protein</fullName>
    </submittedName>
</protein>
<gene>
    <name evidence="2" type="ORF">PGLA2088_LOCUS22654</name>
</gene>
<feature type="non-terminal residue" evidence="2">
    <location>
        <position position="1"/>
    </location>
</feature>